<proteinExistence type="predicted"/>
<protein>
    <submittedName>
        <fullName evidence="2">Uncharacterized protein</fullName>
    </submittedName>
</protein>
<dbReference type="OrthoDB" id="7605515at2"/>
<keyword evidence="1" id="KW-1133">Transmembrane helix</keyword>
<dbReference type="RefSeq" id="WP_136692608.1">
    <property type="nucleotide sequence ID" value="NZ_SSHH01000001.1"/>
</dbReference>
<keyword evidence="3" id="KW-1185">Reference proteome</keyword>
<sequence>MIAKLVISAFLIVPILALVTPRILYPWLVASFAPLLAGLLWLSNRPVSFQQDWAAFGNMILFAGVIACLLAFLFRYIASALAAKFLIKAAPSPIDWRPFKVSLLLTLGLAFLWWCMPLVAGVVGPHVVLLAGAIVAIALVVLARRMAAVHHRIAAFSASAIVSGLLLFSLTQPGIVVREANRAAQGQPYCLLVADGDRGHRPARSLADLTPVIMRAPARGQIALSNHAQIRVDEAPAMHWSYFGRGFVNGADLYRGVDCERQREWASRLGWFGRDQG</sequence>
<evidence type="ECO:0000256" key="1">
    <source>
        <dbReference type="SAM" id="Phobius"/>
    </source>
</evidence>
<evidence type="ECO:0000313" key="2">
    <source>
        <dbReference type="EMBL" id="TIX51819.1"/>
    </source>
</evidence>
<accession>A0A4T3F5Q9</accession>
<name>A0A4T3F5Q9_9SPHN</name>
<feature type="transmembrane region" description="Helical" evidence="1">
    <location>
        <begin position="55"/>
        <end position="78"/>
    </location>
</feature>
<dbReference type="Proteomes" id="UP000309389">
    <property type="component" value="Unassembled WGS sequence"/>
</dbReference>
<gene>
    <name evidence="2" type="ORF">E5222_05075</name>
</gene>
<evidence type="ECO:0000313" key="3">
    <source>
        <dbReference type="Proteomes" id="UP000309389"/>
    </source>
</evidence>
<feature type="transmembrane region" description="Helical" evidence="1">
    <location>
        <begin position="153"/>
        <end position="170"/>
    </location>
</feature>
<feature type="transmembrane region" description="Helical" evidence="1">
    <location>
        <begin position="127"/>
        <end position="147"/>
    </location>
</feature>
<organism evidence="2 3">
    <name type="scientific">Alteraurantiacibacter aquimixticola</name>
    <dbReference type="NCBI Taxonomy" id="2489173"/>
    <lineage>
        <taxon>Bacteria</taxon>
        <taxon>Pseudomonadati</taxon>
        <taxon>Pseudomonadota</taxon>
        <taxon>Alphaproteobacteria</taxon>
        <taxon>Sphingomonadales</taxon>
        <taxon>Erythrobacteraceae</taxon>
        <taxon>Alteraurantiacibacter</taxon>
    </lineage>
</organism>
<dbReference type="EMBL" id="SSHH01000001">
    <property type="protein sequence ID" value="TIX51819.1"/>
    <property type="molecule type" value="Genomic_DNA"/>
</dbReference>
<keyword evidence="1" id="KW-0812">Transmembrane</keyword>
<feature type="transmembrane region" description="Helical" evidence="1">
    <location>
        <begin position="98"/>
        <end position="120"/>
    </location>
</feature>
<reference evidence="2 3" key="1">
    <citation type="submission" date="2019-04" db="EMBL/GenBank/DDBJ databases">
        <title>Altererythrobacter aquimixticola sp. nov., isolated from sediment of junction between the ocean and a freshwater spring.</title>
        <authorList>
            <person name="Yoon J.-H."/>
        </authorList>
    </citation>
    <scope>NUCLEOTIDE SEQUENCE [LARGE SCALE GENOMIC DNA]</scope>
    <source>
        <strain evidence="2 3">SSKS-13</strain>
    </source>
</reference>
<keyword evidence="1" id="KW-0472">Membrane</keyword>
<dbReference type="AlphaFoldDB" id="A0A4T3F5Q9"/>
<comment type="caution">
    <text evidence="2">The sequence shown here is derived from an EMBL/GenBank/DDBJ whole genome shotgun (WGS) entry which is preliminary data.</text>
</comment>